<dbReference type="EMBL" id="SSOP01000022">
    <property type="protein sequence ID" value="KAB5594321.1"/>
    <property type="molecule type" value="Genomic_DNA"/>
</dbReference>
<evidence type="ECO:0000256" key="1">
    <source>
        <dbReference type="SAM" id="MobiDB-lite"/>
    </source>
</evidence>
<proteinExistence type="predicted"/>
<feature type="compositionally biased region" description="Basic and acidic residues" evidence="1">
    <location>
        <begin position="281"/>
        <end position="298"/>
    </location>
</feature>
<dbReference type="AlphaFoldDB" id="A0A5N5QRY8"/>
<evidence type="ECO:0000313" key="2">
    <source>
        <dbReference type="EMBL" id="KAB5594321.1"/>
    </source>
</evidence>
<feature type="region of interest" description="Disordered" evidence="1">
    <location>
        <begin position="1"/>
        <end position="37"/>
    </location>
</feature>
<evidence type="ECO:0000313" key="3">
    <source>
        <dbReference type="Proteomes" id="UP000383932"/>
    </source>
</evidence>
<feature type="compositionally biased region" description="Low complexity" evidence="1">
    <location>
        <begin position="126"/>
        <end position="146"/>
    </location>
</feature>
<feature type="region of interest" description="Disordered" evidence="1">
    <location>
        <begin position="49"/>
        <end position="209"/>
    </location>
</feature>
<gene>
    <name evidence="2" type="ORF">CTheo_2251</name>
</gene>
<reference evidence="2 3" key="1">
    <citation type="journal article" date="2019" name="Fungal Biol. Biotechnol.">
        <title>Draft genome sequence of fastidious pathogen Ceratobasidium theobromae, which causes vascular-streak dieback in Theobroma cacao.</title>
        <authorList>
            <person name="Ali S.S."/>
            <person name="Asman A."/>
            <person name="Shao J."/>
            <person name="Firmansyah A.P."/>
            <person name="Susilo A.W."/>
            <person name="Rosmana A."/>
            <person name="McMahon P."/>
            <person name="Junaid M."/>
            <person name="Guest D."/>
            <person name="Kheng T.Y."/>
            <person name="Meinhardt L.W."/>
            <person name="Bailey B.A."/>
        </authorList>
    </citation>
    <scope>NUCLEOTIDE SEQUENCE [LARGE SCALE GENOMIC DNA]</scope>
    <source>
        <strain evidence="2 3">CT2</strain>
    </source>
</reference>
<feature type="compositionally biased region" description="Low complexity" evidence="1">
    <location>
        <begin position="180"/>
        <end position="206"/>
    </location>
</feature>
<feature type="compositionally biased region" description="Polar residues" evidence="1">
    <location>
        <begin position="7"/>
        <end position="20"/>
    </location>
</feature>
<keyword evidence="3" id="KW-1185">Reference proteome</keyword>
<feature type="compositionally biased region" description="Basic residues" evidence="1">
    <location>
        <begin position="259"/>
        <end position="268"/>
    </location>
</feature>
<feature type="region of interest" description="Disordered" evidence="1">
    <location>
        <begin position="259"/>
        <end position="298"/>
    </location>
</feature>
<name>A0A5N5QRY8_9AGAM</name>
<sequence length="377" mass="41396">MPELDESSSSTTWPATSGNIDENIPAPPYRWNLKTKHEEDQEYLTQLEAKLKRIQQPDPKMRDPISQPPAAEPSDIESESDSTNGTAESGDDHSPPPVVDDDPGIHLLYDHPSEPFKPSSLPPPAHVVVVDPPDPADPTAIIPPAVHGEPEPQNEPEPEHQPPPPRTKLVHFRSRVRIASTTRSGANRGSRSSSISESSSLSAPLRGPSEESILNRGAAGRIFGVGPVSAAHAVGSGIHPGESLSEMMSTEAASLWLNRRRMTSKRSPGRSPRNSRTGRAGSEEGRASLDSEADERTRLTKQPRAARYGATPQMCATMMAREVDVDAELDRARRAARKTEEDVIFGPWPKRLTNWNWWLYKIEQWTCGLCAEDPYAE</sequence>
<dbReference type="OrthoDB" id="3270420at2759"/>
<protein>
    <submittedName>
        <fullName evidence="2">Uncharacterized protein</fullName>
    </submittedName>
</protein>
<comment type="caution">
    <text evidence="2">The sequence shown here is derived from an EMBL/GenBank/DDBJ whole genome shotgun (WGS) entry which is preliminary data.</text>
</comment>
<organism evidence="2 3">
    <name type="scientific">Ceratobasidium theobromae</name>
    <dbReference type="NCBI Taxonomy" id="1582974"/>
    <lineage>
        <taxon>Eukaryota</taxon>
        <taxon>Fungi</taxon>
        <taxon>Dikarya</taxon>
        <taxon>Basidiomycota</taxon>
        <taxon>Agaricomycotina</taxon>
        <taxon>Agaricomycetes</taxon>
        <taxon>Cantharellales</taxon>
        <taxon>Ceratobasidiaceae</taxon>
        <taxon>Ceratobasidium</taxon>
    </lineage>
</organism>
<accession>A0A5N5QRY8</accession>
<dbReference type="Proteomes" id="UP000383932">
    <property type="component" value="Unassembled WGS sequence"/>
</dbReference>